<dbReference type="EMBL" id="JACIDH010000009">
    <property type="protein sequence ID" value="MBB3879825.1"/>
    <property type="molecule type" value="Genomic_DNA"/>
</dbReference>
<dbReference type="SUPFAM" id="SSF46689">
    <property type="entry name" value="Homeodomain-like"/>
    <property type="match status" value="1"/>
</dbReference>
<dbReference type="AlphaFoldDB" id="A0A7W6F3X5"/>
<evidence type="ECO:0000313" key="4">
    <source>
        <dbReference type="EMBL" id="MBB3879825.1"/>
    </source>
</evidence>
<dbReference type="InterPro" id="IPR001647">
    <property type="entry name" value="HTH_TetR"/>
</dbReference>
<feature type="domain" description="HTH tetR-type" evidence="3">
    <location>
        <begin position="13"/>
        <end position="73"/>
    </location>
</feature>
<dbReference type="InterPro" id="IPR009057">
    <property type="entry name" value="Homeodomain-like_sf"/>
</dbReference>
<dbReference type="SUPFAM" id="SSF48498">
    <property type="entry name" value="Tetracyclin repressor-like, C-terminal domain"/>
    <property type="match status" value="1"/>
</dbReference>
<organism evidence="4 5">
    <name type="scientific">Sphingomonas pseudosanguinis</name>
    <dbReference type="NCBI Taxonomy" id="413712"/>
    <lineage>
        <taxon>Bacteria</taxon>
        <taxon>Pseudomonadati</taxon>
        <taxon>Pseudomonadota</taxon>
        <taxon>Alphaproteobacteria</taxon>
        <taxon>Sphingomonadales</taxon>
        <taxon>Sphingomonadaceae</taxon>
        <taxon>Sphingomonas</taxon>
    </lineage>
</organism>
<dbReference type="PROSITE" id="PS50977">
    <property type="entry name" value="HTH_TETR_2"/>
    <property type="match status" value="1"/>
</dbReference>
<comment type="caution">
    <text evidence="4">The sequence shown here is derived from an EMBL/GenBank/DDBJ whole genome shotgun (WGS) entry which is preliminary data.</text>
</comment>
<feature type="DNA-binding region" description="H-T-H motif" evidence="2">
    <location>
        <begin position="36"/>
        <end position="55"/>
    </location>
</feature>
<dbReference type="Proteomes" id="UP000538670">
    <property type="component" value="Unassembled WGS sequence"/>
</dbReference>
<name>A0A7W6F3X5_9SPHN</name>
<dbReference type="Gene3D" id="1.10.357.10">
    <property type="entry name" value="Tetracycline Repressor, domain 2"/>
    <property type="match status" value="1"/>
</dbReference>
<evidence type="ECO:0000259" key="3">
    <source>
        <dbReference type="PROSITE" id="PS50977"/>
    </source>
</evidence>
<dbReference type="InterPro" id="IPR036271">
    <property type="entry name" value="Tet_transcr_reg_TetR-rel_C_sf"/>
</dbReference>
<dbReference type="RefSeq" id="WP_183951977.1">
    <property type="nucleotide sequence ID" value="NZ_JACIDH010000009.1"/>
</dbReference>
<dbReference type="GO" id="GO:0003677">
    <property type="term" value="F:DNA binding"/>
    <property type="evidence" value="ECO:0007669"/>
    <property type="project" value="UniProtKB-UniRule"/>
</dbReference>
<reference evidence="4 5" key="1">
    <citation type="submission" date="2020-08" db="EMBL/GenBank/DDBJ databases">
        <title>Genomic Encyclopedia of Type Strains, Phase IV (KMG-IV): sequencing the most valuable type-strain genomes for metagenomic binning, comparative biology and taxonomic classification.</title>
        <authorList>
            <person name="Goeker M."/>
        </authorList>
    </citation>
    <scope>NUCLEOTIDE SEQUENCE [LARGE SCALE GENOMIC DNA]</scope>
    <source>
        <strain evidence="4 5">DSM 19512</strain>
    </source>
</reference>
<sequence length="205" mass="22872">MAKTKGARSSGHAEKRAELLRRFRERLTARNLPPPSLRELAAEAGVTVPTVRHYFGRRDDLIVAVMEDFRIVGEPHLVQARLADRPFAESIDILVRAIMVGLAMGVSELHAMGLREGLRHDRLGPAYLLQILEPTILAIETRLHQHQDCGEMRPGCTRTAAIGLLSPLVIAHFHQQELGGTQTRPLDQEAFLAEHIAAFVRAYRV</sequence>
<evidence type="ECO:0000256" key="1">
    <source>
        <dbReference type="ARBA" id="ARBA00023125"/>
    </source>
</evidence>
<keyword evidence="5" id="KW-1185">Reference proteome</keyword>
<protein>
    <submittedName>
        <fullName evidence="4">AcrR family transcriptional regulator</fullName>
    </submittedName>
</protein>
<accession>A0A7W6F3X5</accession>
<gene>
    <name evidence="4" type="ORF">GGR48_002259</name>
</gene>
<evidence type="ECO:0000256" key="2">
    <source>
        <dbReference type="PROSITE-ProRule" id="PRU00335"/>
    </source>
</evidence>
<proteinExistence type="predicted"/>
<keyword evidence="1 2" id="KW-0238">DNA-binding</keyword>
<evidence type="ECO:0000313" key="5">
    <source>
        <dbReference type="Proteomes" id="UP000538670"/>
    </source>
</evidence>